<protein>
    <submittedName>
        <fullName evidence="8">Caspase-8-like</fullName>
    </submittedName>
</protein>
<feature type="domain" description="DED" evidence="5">
    <location>
        <begin position="1"/>
        <end position="76"/>
    </location>
</feature>
<dbReference type="Pfam" id="PF01335">
    <property type="entry name" value="DED"/>
    <property type="match status" value="2"/>
</dbReference>
<dbReference type="GO" id="GO:0006915">
    <property type="term" value="P:apoptotic process"/>
    <property type="evidence" value="ECO:0007669"/>
    <property type="project" value="UniProtKB-KW"/>
</dbReference>
<evidence type="ECO:0000259" key="6">
    <source>
        <dbReference type="PROSITE" id="PS50207"/>
    </source>
</evidence>
<reference evidence="8" key="4">
    <citation type="submission" date="2025-09" db="UniProtKB">
        <authorList>
            <consortium name="Ensembl"/>
        </authorList>
    </citation>
    <scope>IDENTIFICATION</scope>
    <source>
        <strain evidence="8">JP 163 A</strain>
    </source>
</reference>
<dbReference type="InParanoid" id="A0A3B5QGC4"/>
<dbReference type="PROSITE" id="PS50207">
    <property type="entry name" value="CASPASE_P10"/>
    <property type="match status" value="1"/>
</dbReference>
<name>A0A3B5QGC4_XIPMA</name>
<dbReference type="AlphaFoldDB" id="A0A3B5QGC4"/>
<dbReference type="InterPro" id="IPR001309">
    <property type="entry name" value="Pept_C14_p20"/>
</dbReference>
<dbReference type="PROSITE" id="PS50168">
    <property type="entry name" value="DED"/>
    <property type="match status" value="2"/>
</dbReference>
<evidence type="ECO:0000313" key="8">
    <source>
        <dbReference type="Ensembl" id="ENSXMAP00000030011.1"/>
    </source>
</evidence>
<dbReference type="PANTHER" id="PTHR48169">
    <property type="entry name" value="DED DOMAIN-CONTAINING PROTEIN"/>
    <property type="match status" value="1"/>
</dbReference>
<feature type="domain" description="DED" evidence="5">
    <location>
        <begin position="93"/>
        <end position="171"/>
    </location>
</feature>
<dbReference type="PANTHER" id="PTHR48169:SF7">
    <property type="entry name" value="CASPASE 10"/>
    <property type="match status" value="1"/>
</dbReference>
<keyword evidence="9" id="KW-1185">Reference proteome</keyword>
<dbReference type="OMA" id="TETQPNY"/>
<dbReference type="GeneTree" id="ENSGT00940000166591"/>
<dbReference type="Proteomes" id="UP000002852">
    <property type="component" value="Unassembled WGS sequence"/>
</dbReference>
<dbReference type="SMART" id="SM00031">
    <property type="entry name" value="DED"/>
    <property type="match status" value="2"/>
</dbReference>
<evidence type="ECO:0000259" key="7">
    <source>
        <dbReference type="PROSITE" id="PS50208"/>
    </source>
</evidence>
<dbReference type="GO" id="GO:0005737">
    <property type="term" value="C:cytoplasm"/>
    <property type="evidence" value="ECO:0007669"/>
    <property type="project" value="UniProtKB-ARBA"/>
</dbReference>
<evidence type="ECO:0000256" key="3">
    <source>
        <dbReference type="ARBA" id="ARBA00022737"/>
    </source>
</evidence>
<dbReference type="CDD" id="cd08792">
    <property type="entry name" value="DED_Caspase_8_10_r1"/>
    <property type="match status" value="1"/>
</dbReference>
<accession>A0A3B5QGC4</accession>
<dbReference type="InterPro" id="IPR002138">
    <property type="entry name" value="Pept_C14_p10"/>
</dbReference>
<dbReference type="InterPro" id="IPR011600">
    <property type="entry name" value="Pept_C14_caspase"/>
</dbReference>
<keyword evidence="2" id="KW-0053">Apoptosis</keyword>
<dbReference type="InterPro" id="IPR015917">
    <property type="entry name" value="Pept_C14A"/>
</dbReference>
<dbReference type="SUPFAM" id="SSF52129">
    <property type="entry name" value="Caspase-like"/>
    <property type="match status" value="1"/>
</dbReference>
<dbReference type="Ensembl" id="ENSXMAT00000027249.1">
    <property type="protein sequence ID" value="ENSXMAP00000030011.1"/>
    <property type="gene ID" value="ENSXMAG00000023093.1"/>
</dbReference>
<dbReference type="InterPro" id="IPR029030">
    <property type="entry name" value="Caspase-like_dom_sf"/>
</dbReference>
<comment type="similarity">
    <text evidence="1 4">Belongs to the peptidase C14A family.</text>
</comment>
<dbReference type="SMART" id="SM00115">
    <property type="entry name" value="CASc"/>
    <property type="match status" value="1"/>
</dbReference>
<dbReference type="InterPro" id="IPR001875">
    <property type="entry name" value="DED_dom"/>
</dbReference>
<keyword evidence="3" id="KW-0677">Repeat</keyword>
<evidence type="ECO:0000256" key="4">
    <source>
        <dbReference type="RuleBase" id="RU003971"/>
    </source>
</evidence>
<reference evidence="9" key="2">
    <citation type="journal article" date="2013" name="Nat. Genet.">
        <title>The genome of the platyfish, Xiphophorus maculatus, provides insights into evolutionary adaptation and several complex traits.</title>
        <authorList>
            <person name="Schartl M."/>
            <person name="Walter R.B."/>
            <person name="Shen Y."/>
            <person name="Garcia T."/>
            <person name="Catchen J."/>
            <person name="Amores A."/>
            <person name="Braasch I."/>
            <person name="Chalopin D."/>
            <person name="Volff J.N."/>
            <person name="Lesch K.P."/>
            <person name="Bisazza A."/>
            <person name="Minx P."/>
            <person name="Hillier L."/>
            <person name="Wilson R.K."/>
            <person name="Fuerstenberg S."/>
            <person name="Boore J."/>
            <person name="Searle S."/>
            <person name="Postlethwait J.H."/>
            <person name="Warren W.C."/>
        </authorList>
    </citation>
    <scope>NUCLEOTIDE SEQUENCE [LARGE SCALE GENOMIC DNA]</scope>
    <source>
        <strain evidence="9">JP 163 A</strain>
    </source>
</reference>
<dbReference type="SUPFAM" id="SSF47986">
    <property type="entry name" value="DEATH domain"/>
    <property type="match status" value="2"/>
</dbReference>
<dbReference type="InterPro" id="IPR011029">
    <property type="entry name" value="DEATH-like_dom_sf"/>
</dbReference>
<dbReference type="GO" id="GO:0042981">
    <property type="term" value="P:regulation of apoptotic process"/>
    <property type="evidence" value="ECO:0007669"/>
    <property type="project" value="InterPro"/>
</dbReference>
<dbReference type="GO" id="GO:0004197">
    <property type="term" value="F:cysteine-type endopeptidase activity"/>
    <property type="evidence" value="ECO:0007669"/>
    <property type="project" value="InterPro"/>
</dbReference>
<dbReference type="STRING" id="8083.ENSXMAP00000030011"/>
<evidence type="ECO:0000313" key="9">
    <source>
        <dbReference type="Proteomes" id="UP000002852"/>
    </source>
</evidence>
<feature type="domain" description="Caspase family p10" evidence="6">
    <location>
        <begin position="392"/>
        <end position="474"/>
    </location>
</feature>
<organism evidence="8 9">
    <name type="scientific">Xiphophorus maculatus</name>
    <name type="common">Southern platyfish</name>
    <name type="synonym">Platypoecilus maculatus</name>
    <dbReference type="NCBI Taxonomy" id="8083"/>
    <lineage>
        <taxon>Eukaryota</taxon>
        <taxon>Metazoa</taxon>
        <taxon>Chordata</taxon>
        <taxon>Craniata</taxon>
        <taxon>Vertebrata</taxon>
        <taxon>Euteleostomi</taxon>
        <taxon>Actinopterygii</taxon>
        <taxon>Neopterygii</taxon>
        <taxon>Teleostei</taxon>
        <taxon>Neoteleostei</taxon>
        <taxon>Acanthomorphata</taxon>
        <taxon>Ovalentaria</taxon>
        <taxon>Atherinomorphae</taxon>
        <taxon>Cyprinodontiformes</taxon>
        <taxon>Poeciliidae</taxon>
        <taxon>Poeciliinae</taxon>
        <taxon>Xiphophorus</taxon>
    </lineage>
</organism>
<evidence type="ECO:0000256" key="1">
    <source>
        <dbReference type="ARBA" id="ARBA00010134"/>
    </source>
</evidence>
<sequence>MDRLLLSRIDEDLDAGEVAELCFLCSDVINRKQLEEIKCARDLFVKLEEKGFLNSAFLAELFSTTRRVDLLNLLQSDGREREETDASPAYLPEYRLMLYKIHEDLTDDKVETLKFLVNGQIAKRHLDMSSTALNVFAEMEKAGVISKSNVDKLHELMIDIGNKPLAEIVKRYKDRLPPAGPEGGVNNRSAQQATAPSEDVIDFLTIRVASSAICSFISGLCLSWLCACVLQIDEFYSLTQNPRGLCVIISNEDFMGSKYKKRLGSNKDNENLSKLFKHFGFVPDIHKDLTADKITETLKKLSERDFSKEDALVVCVLSHGEIGSIIGTDEKEVTLEQIFEPFKNVSSLFGKPKLFFIQACQQEVPQKTNQDEPSKETPSNSVYSDATCPSKDGDILIGMATVPYSRAYRHTENGSIYIQVLCKELENAAKSPNRDDILTVLTRVNRKVNNHCLIPSRQMPEPKYTLTKRLVLRFV</sequence>
<proteinExistence type="inferred from homology"/>
<dbReference type="GO" id="GO:0006508">
    <property type="term" value="P:proteolysis"/>
    <property type="evidence" value="ECO:0007669"/>
    <property type="project" value="InterPro"/>
</dbReference>
<feature type="domain" description="Caspase family p20" evidence="7">
    <location>
        <begin position="242"/>
        <end position="364"/>
    </location>
</feature>
<reference evidence="9" key="1">
    <citation type="submission" date="2012-01" db="EMBL/GenBank/DDBJ databases">
        <authorList>
            <person name="Walter R."/>
            <person name="Schartl M."/>
            <person name="Warren W."/>
        </authorList>
    </citation>
    <scope>NUCLEOTIDE SEQUENCE [LARGE SCALE GENOMIC DNA]</scope>
    <source>
        <strain evidence="9">JP 163 A</strain>
    </source>
</reference>
<reference evidence="8" key="3">
    <citation type="submission" date="2025-08" db="UniProtKB">
        <authorList>
            <consortium name="Ensembl"/>
        </authorList>
    </citation>
    <scope>IDENTIFICATION</scope>
    <source>
        <strain evidence="8">JP 163 A</strain>
    </source>
</reference>
<evidence type="ECO:0000259" key="5">
    <source>
        <dbReference type="PROSITE" id="PS50168"/>
    </source>
</evidence>
<dbReference type="PRINTS" id="PR00376">
    <property type="entry name" value="IL1BCENZYME"/>
</dbReference>
<dbReference type="PROSITE" id="PS50208">
    <property type="entry name" value="CASPASE_P20"/>
    <property type="match status" value="1"/>
</dbReference>
<dbReference type="Pfam" id="PF00656">
    <property type="entry name" value="Peptidase_C14"/>
    <property type="match status" value="1"/>
</dbReference>
<dbReference type="CDD" id="cd00032">
    <property type="entry name" value="CASc"/>
    <property type="match status" value="1"/>
</dbReference>
<dbReference type="Gene3D" id="1.10.533.10">
    <property type="entry name" value="Death Domain, Fas"/>
    <property type="match status" value="2"/>
</dbReference>
<evidence type="ECO:0000256" key="2">
    <source>
        <dbReference type="ARBA" id="ARBA00022703"/>
    </source>
</evidence>
<dbReference type="GO" id="GO:0051604">
    <property type="term" value="P:protein maturation"/>
    <property type="evidence" value="ECO:0007669"/>
    <property type="project" value="UniProtKB-ARBA"/>
</dbReference>
<dbReference type="Gene3D" id="3.40.50.1460">
    <property type="match status" value="1"/>
</dbReference>